<keyword evidence="5" id="KW-1185">Reference proteome</keyword>
<dbReference type="GO" id="GO:0003924">
    <property type="term" value="F:GTPase activity"/>
    <property type="evidence" value="ECO:0007669"/>
    <property type="project" value="InterPro"/>
</dbReference>
<evidence type="ECO:0000313" key="4">
    <source>
        <dbReference type="EMBL" id="EFA75929.1"/>
    </source>
</evidence>
<dbReference type="FunFam" id="3.40.50.300:FF:001447">
    <property type="entry name" value="Ras-related protein Rab-1B"/>
    <property type="match status" value="1"/>
</dbReference>
<keyword evidence="2" id="KW-0547">Nucleotide-binding</keyword>
<name>D3BR97_HETP5</name>
<dbReference type="NCBIfam" id="TIGR00231">
    <property type="entry name" value="small_GTP"/>
    <property type="match status" value="1"/>
</dbReference>
<comment type="similarity">
    <text evidence="1">Belongs to the small GTPase superfamily. Rab family.</text>
</comment>
<dbReference type="Pfam" id="PF08477">
    <property type="entry name" value="Roc"/>
    <property type="match status" value="1"/>
</dbReference>
<sequence>MSKSQIQQQQVIPVKCVMIGPSFAGKTSLVVRLVRNTFENEQAATVGGMIELNWIDDLVNHTYILTKSIFYNNNNNIAMFLNKFFYFEKYVLKFELWDTAGQEKFHSLAPMYFRGAKIAIVVFDISTAESFNKAKSWTREFKSHSTEPAIMVLVGNKCDLERAITMSEAERYAQEEGMIYFEASAKHNTNVTDIFQILDDMRSDQINLVDRFALSIFNIHKTTSTTTTTTTTTKSNQQNIIA</sequence>
<evidence type="ECO:0000256" key="3">
    <source>
        <dbReference type="ARBA" id="ARBA00023134"/>
    </source>
</evidence>
<dbReference type="SMART" id="SM00175">
    <property type="entry name" value="RAB"/>
    <property type="match status" value="1"/>
</dbReference>
<dbReference type="OMA" id="HATEPAI"/>
<proteinExistence type="inferred from homology"/>
<dbReference type="PROSITE" id="PS51421">
    <property type="entry name" value="RAS"/>
    <property type="match status" value="1"/>
</dbReference>
<dbReference type="Pfam" id="PF00071">
    <property type="entry name" value="Ras"/>
    <property type="match status" value="1"/>
</dbReference>
<dbReference type="RefSeq" id="XP_020428063.1">
    <property type="nucleotide sequence ID" value="XM_020581276.1"/>
</dbReference>
<dbReference type="GO" id="GO:0005525">
    <property type="term" value="F:GTP binding"/>
    <property type="evidence" value="ECO:0007669"/>
    <property type="project" value="UniProtKB-KW"/>
</dbReference>
<dbReference type="SMART" id="SM00173">
    <property type="entry name" value="RAS"/>
    <property type="match status" value="1"/>
</dbReference>
<dbReference type="PRINTS" id="PR00449">
    <property type="entry name" value="RASTRNSFRMNG"/>
</dbReference>
<dbReference type="GeneID" id="31365972"/>
<organism evidence="4 5">
    <name type="scientific">Heterostelium pallidum (strain ATCC 26659 / Pp 5 / PN500)</name>
    <name type="common">Cellular slime mold</name>
    <name type="synonym">Polysphondylium pallidum</name>
    <dbReference type="NCBI Taxonomy" id="670386"/>
    <lineage>
        <taxon>Eukaryota</taxon>
        <taxon>Amoebozoa</taxon>
        <taxon>Evosea</taxon>
        <taxon>Eumycetozoa</taxon>
        <taxon>Dictyostelia</taxon>
        <taxon>Acytosteliales</taxon>
        <taxon>Acytosteliaceae</taxon>
        <taxon>Heterostelium</taxon>
    </lineage>
</organism>
<dbReference type="PANTHER" id="PTHR47978">
    <property type="match status" value="1"/>
</dbReference>
<protein>
    <submittedName>
        <fullName evidence="4">Rab GTPase</fullName>
    </submittedName>
</protein>
<dbReference type="Gene3D" id="3.40.50.300">
    <property type="entry name" value="P-loop containing nucleotide triphosphate hydrolases"/>
    <property type="match status" value="1"/>
</dbReference>
<dbReference type="SMART" id="SM00176">
    <property type="entry name" value="RAN"/>
    <property type="match status" value="1"/>
</dbReference>
<evidence type="ECO:0000256" key="2">
    <source>
        <dbReference type="ARBA" id="ARBA00022741"/>
    </source>
</evidence>
<dbReference type="Proteomes" id="UP000001396">
    <property type="component" value="Unassembled WGS sequence"/>
</dbReference>
<dbReference type="InParanoid" id="D3BR97"/>
<dbReference type="InterPro" id="IPR001806">
    <property type="entry name" value="Small_GTPase"/>
</dbReference>
<gene>
    <name evidence="4" type="ORF">PPL_10503</name>
</gene>
<keyword evidence="3" id="KW-0342">GTP-binding</keyword>
<dbReference type="AlphaFoldDB" id="D3BR97"/>
<evidence type="ECO:0000313" key="5">
    <source>
        <dbReference type="Proteomes" id="UP000001396"/>
    </source>
</evidence>
<evidence type="ECO:0000256" key="1">
    <source>
        <dbReference type="ARBA" id="ARBA00006270"/>
    </source>
</evidence>
<accession>D3BR97</accession>
<dbReference type="PROSITE" id="PS51419">
    <property type="entry name" value="RAB"/>
    <property type="match status" value="1"/>
</dbReference>
<reference evidence="4 5" key="1">
    <citation type="journal article" date="2011" name="Genome Res.">
        <title>Phylogeny-wide analysis of social amoeba genomes highlights ancient origins for complex intercellular communication.</title>
        <authorList>
            <person name="Heidel A.J."/>
            <person name="Lawal H.M."/>
            <person name="Felder M."/>
            <person name="Schilde C."/>
            <person name="Helps N.R."/>
            <person name="Tunggal B."/>
            <person name="Rivero F."/>
            <person name="John U."/>
            <person name="Schleicher M."/>
            <person name="Eichinger L."/>
            <person name="Platzer M."/>
            <person name="Noegel A.A."/>
            <person name="Schaap P."/>
            <person name="Gloeckner G."/>
        </authorList>
    </citation>
    <scope>NUCLEOTIDE SEQUENCE [LARGE SCALE GENOMIC DNA]</scope>
    <source>
        <strain evidence="5">ATCC 26659 / Pp 5 / PN500</strain>
    </source>
</reference>
<dbReference type="SUPFAM" id="SSF52540">
    <property type="entry name" value="P-loop containing nucleoside triphosphate hydrolases"/>
    <property type="match status" value="1"/>
</dbReference>
<dbReference type="EMBL" id="ADBJ01000050">
    <property type="protein sequence ID" value="EFA75929.1"/>
    <property type="molecule type" value="Genomic_DNA"/>
</dbReference>
<dbReference type="SMART" id="SM00174">
    <property type="entry name" value="RHO"/>
    <property type="match status" value="1"/>
</dbReference>
<comment type="caution">
    <text evidence="4">The sequence shown here is derived from an EMBL/GenBank/DDBJ whole genome shotgun (WGS) entry which is preliminary data.</text>
</comment>
<dbReference type="InterPro" id="IPR005225">
    <property type="entry name" value="Small_GTP-bd"/>
</dbReference>
<dbReference type="InterPro" id="IPR027417">
    <property type="entry name" value="P-loop_NTPase"/>
</dbReference>
<dbReference type="STRING" id="670386.D3BR97"/>
<dbReference type="PROSITE" id="PS51420">
    <property type="entry name" value="RHO"/>
    <property type="match status" value="1"/>
</dbReference>